<keyword evidence="1" id="KW-0812">Transmembrane</keyword>
<evidence type="ECO:0008006" key="4">
    <source>
        <dbReference type="Google" id="ProtNLM"/>
    </source>
</evidence>
<dbReference type="Proteomes" id="UP000661696">
    <property type="component" value="Unassembled WGS sequence"/>
</dbReference>
<feature type="transmembrane region" description="Helical" evidence="1">
    <location>
        <begin position="61"/>
        <end position="84"/>
    </location>
</feature>
<evidence type="ECO:0000256" key="1">
    <source>
        <dbReference type="SAM" id="Phobius"/>
    </source>
</evidence>
<sequence>MILIPIFCFDSFVLQPFLKDHYLEQDLRNFKDNSWKYILITFAIIIVVAAIFVGVRKISEFIAVCFISGAIVIGFKSTFTRIFLFINTKTEHSRVIQTYEVINHKESQVLWLDAGEKKSIHDHNEIELIDKKRKSLGLQSISQHKTNDTIHVIYKKSIFNVNYLD</sequence>
<feature type="transmembrane region" description="Helical" evidence="1">
    <location>
        <begin position="37"/>
        <end position="55"/>
    </location>
</feature>
<gene>
    <name evidence="2" type="ORF">JET18_07930</name>
</gene>
<reference evidence="2 3" key="1">
    <citation type="submission" date="2020-12" db="EMBL/GenBank/DDBJ databases">
        <title>Chryseobacterium endoalhailicus sp. nov., isolated from seed of leguminous plant.</title>
        <authorList>
            <person name="Zhang X."/>
        </authorList>
    </citation>
    <scope>NUCLEOTIDE SEQUENCE [LARGE SCALE GENOMIC DNA]</scope>
    <source>
        <strain evidence="2 3">L7</strain>
    </source>
</reference>
<comment type="caution">
    <text evidence="2">The sequence shown here is derived from an EMBL/GenBank/DDBJ whole genome shotgun (WGS) entry which is preliminary data.</text>
</comment>
<keyword evidence="1" id="KW-1133">Transmembrane helix</keyword>
<keyword evidence="3" id="KW-1185">Reference proteome</keyword>
<proteinExistence type="predicted"/>
<evidence type="ECO:0000313" key="2">
    <source>
        <dbReference type="EMBL" id="MBL1220760.1"/>
    </source>
</evidence>
<evidence type="ECO:0000313" key="3">
    <source>
        <dbReference type="Proteomes" id="UP000661696"/>
    </source>
</evidence>
<dbReference type="RefSeq" id="WP_202090072.1">
    <property type="nucleotide sequence ID" value="NZ_JAELVM010000001.1"/>
</dbReference>
<organism evidence="2 3">
    <name type="scientific">Chryseobacterium endalhagicum</name>
    <dbReference type="NCBI Taxonomy" id="2797638"/>
    <lineage>
        <taxon>Bacteria</taxon>
        <taxon>Pseudomonadati</taxon>
        <taxon>Bacteroidota</taxon>
        <taxon>Flavobacteriia</taxon>
        <taxon>Flavobacteriales</taxon>
        <taxon>Weeksellaceae</taxon>
        <taxon>Chryseobacterium group</taxon>
        <taxon>Chryseobacterium</taxon>
    </lineage>
</organism>
<name>A0ABS1QDS8_9FLAO</name>
<dbReference type="EMBL" id="JAELVM010000001">
    <property type="protein sequence ID" value="MBL1220760.1"/>
    <property type="molecule type" value="Genomic_DNA"/>
</dbReference>
<accession>A0ABS1QDS8</accession>
<keyword evidence="1" id="KW-0472">Membrane</keyword>
<protein>
    <recommendedName>
        <fullName evidence="4">DUF5673 domain-containing protein</fullName>
    </recommendedName>
</protein>